<evidence type="ECO:0000256" key="3">
    <source>
        <dbReference type="ARBA" id="ARBA00022448"/>
    </source>
</evidence>
<keyword evidence="5" id="KW-0653">Protein transport</keyword>
<evidence type="ECO:0000313" key="8">
    <source>
        <dbReference type="EMBL" id="TFB83821.1"/>
    </source>
</evidence>
<evidence type="ECO:0000256" key="1">
    <source>
        <dbReference type="ARBA" id="ARBA00003041"/>
    </source>
</evidence>
<comment type="similarity">
    <text evidence="2">Belongs to the FliH family.</text>
</comment>
<comment type="caution">
    <text evidence="8">The sequence shown here is derived from an EMBL/GenBank/DDBJ whole genome shotgun (WGS) entry which is preliminary data.</text>
</comment>
<dbReference type="InterPro" id="IPR051472">
    <property type="entry name" value="T3SS_Stator/FliH"/>
</dbReference>
<dbReference type="Pfam" id="PF02108">
    <property type="entry name" value="FliH"/>
    <property type="match status" value="1"/>
</dbReference>
<accession>A0ABY2I7Y9</accession>
<evidence type="ECO:0000256" key="6">
    <source>
        <dbReference type="ARBA" id="ARBA00023225"/>
    </source>
</evidence>
<sequence length="243" mass="24969">MLSSPAIPFRHAEPVLVDAAAEGVPAAAGPATSPASLRSSDTAGDPPFSAISFPTLRAVTGDDTIEAARVQGHAAGYTAGIRAAASDIAAQVARLEADHAARVWQIQAQLDRTVRLLTAASTALDARTLPVLHDAEDTLIATALDLAEAVIGYELRDGPAAARLAMRRALDPASATRPNAVRMHPADLAVIDPAVIAATGVQFQADPSLARGDAVSEFADGFLDARIGTAFERARAALLGGTR</sequence>
<feature type="domain" description="Flagellar assembly protein FliH/Type III secretion system HrpE" evidence="7">
    <location>
        <begin position="118"/>
        <end position="233"/>
    </location>
</feature>
<gene>
    <name evidence="8" type="ORF">E3O44_18440</name>
</gene>
<protein>
    <recommendedName>
        <fullName evidence="7">Flagellar assembly protein FliH/Type III secretion system HrpE domain-containing protein</fullName>
    </recommendedName>
</protein>
<evidence type="ECO:0000256" key="4">
    <source>
        <dbReference type="ARBA" id="ARBA00022795"/>
    </source>
</evidence>
<dbReference type="PANTHER" id="PTHR34982">
    <property type="entry name" value="YOP PROTEINS TRANSLOCATION PROTEIN L"/>
    <property type="match status" value="1"/>
</dbReference>
<evidence type="ECO:0000313" key="9">
    <source>
        <dbReference type="Proteomes" id="UP000297608"/>
    </source>
</evidence>
<organism evidence="8 9">
    <name type="scientific">Cryobacterium algoricola</name>
    <dbReference type="NCBI Taxonomy" id="1259183"/>
    <lineage>
        <taxon>Bacteria</taxon>
        <taxon>Bacillati</taxon>
        <taxon>Actinomycetota</taxon>
        <taxon>Actinomycetes</taxon>
        <taxon>Micrococcales</taxon>
        <taxon>Microbacteriaceae</taxon>
        <taxon>Cryobacterium</taxon>
    </lineage>
</organism>
<proteinExistence type="inferred from homology"/>
<keyword evidence="4" id="KW-1005">Bacterial flagellum biogenesis</keyword>
<comment type="function">
    <text evidence="1">Needed for flagellar regrowth and assembly.</text>
</comment>
<evidence type="ECO:0000256" key="5">
    <source>
        <dbReference type="ARBA" id="ARBA00022927"/>
    </source>
</evidence>
<keyword evidence="6" id="KW-1006">Bacterial flagellum protein export</keyword>
<evidence type="ECO:0000256" key="2">
    <source>
        <dbReference type="ARBA" id="ARBA00006602"/>
    </source>
</evidence>
<dbReference type="Proteomes" id="UP000297608">
    <property type="component" value="Unassembled WGS sequence"/>
</dbReference>
<name>A0ABY2I7Y9_9MICO</name>
<dbReference type="EMBL" id="SOFG01000024">
    <property type="protein sequence ID" value="TFB83821.1"/>
    <property type="molecule type" value="Genomic_DNA"/>
</dbReference>
<dbReference type="InterPro" id="IPR018035">
    <property type="entry name" value="Flagellar_FliH/T3SS_HrpE"/>
</dbReference>
<dbReference type="RefSeq" id="WP_134536488.1">
    <property type="nucleotide sequence ID" value="NZ_SOFG01000024.1"/>
</dbReference>
<keyword evidence="3" id="KW-0813">Transport</keyword>
<reference evidence="8 9" key="1">
    <citation type="submission" date="2019-03" db="EMBL/GenBank/DDBJ databases">
        <title>Genomics of glacier-inhabiting Cryobacterium strains.</title>
        <authorList>
            <person name="Liu Q."/>
            <person name="Xin Y.-H."/>
        </authorList>
    </citation>
    <scope>NUCLEOTIDE SEQUENCE [LARGE SCALE GENOMIC DNA]</scope>
    <source>
        <strain evidence="8 9">MDB2-B</strain>
    </source>
</reference>
<dbReference type="PANTHER" id="PTHR34982:SF1">
    <property type="entry name" value="FLAGELLAR ASSEMBLY PROTEIN FLIH"/>
    <property type="match status" value="1"/>
</dbReference>
<keyword evidence="9" id="KW-1185">Reference proteome</keyword>
<evidence type="ECO:0000259" key="7">
    <source>
        <dbReference type="Pfam" id="PF02108"/>
    </source>
</evidence>